<dbReference type="Proteomes" id="UP000574931">
    <property type="component" value="Unassembled WGS sequence"/>
</dbReference>
<reference evidence="1 2" key="1">
    <citation type="submission" date="2020-05" db="EMBL/GenBank/DDBJ databases">
        <title>Draft Genome Sequence of Ochrobactrum soli Isolated from Stable Fly Gut.</title>
        <authorList>
            <person name="Pileggi M.T."/>
            <person name="Vazhakkala L.J."/>
            <person name="Wong C.N."/>
        </authorList>
    </citation>
    <scope>NUCLEOTIDE SEQUENCE [LARGE SCALE GENOMIC DNA]</scope>
    <source>
        <strain evidence="1 2">MTP-C0764</strain>
    </source>
</reference>
<name>A0A849KZG4_9HYPH</name>
<comment type="caution">
    <text evidence="1">The sequence shown here is derived from an EMBL/GenBank/DDBJ whole genome shotgun (WGS) entry which is preliminary data.</text>
</comment>
<dbReference type="InterPro" id="IPR013783">
    <property type="entry name" value="Ig-like_fold"/>
</dbReference>
<proteinExistence type="predicted"/>
<accession>A0A849KZG4</accession>
<dbReference type="RefSeq" id="WP_171318874.1">
    <property type="nucleotide sequence ID" value="NZ_JABFCY010000014.1"/>
</dbReference>
<keyword evidence="2" id="KW-1185">Reference proteome</keyword>
<evidence type="ECO:0008006" key="3">
    <source>
        <dbReference type="Google" id="ProtNLM"/>
    </source>
</evidence>
<dbReference type="Gene3D" id="2.60.40.10">
    <property type="entry name" value="Immunoglobulins"/>
    <property type="match status" value="1"/>
</dbReference>
<sequence length="708" mass="77005">MAMDRYRPPRKDPIFTPIFTAVFSAIGLTGTALTLAATVASALTLTALAIGVQSLLQKTPDPEDGHSPKQQTNPYRTWIVGRARVAGSYMLWEAKGNRLFAVQAIAGHKIKAVNRYWLNAIEVEIDGNGRTTEDDDGPIGNNVQILQRLGNAAETAYSEITSYLAADNVWTASCRGDGQASLGMICEQAGESSQYERFPYGAPSLSVEADGAYVFDFRISTNPNNSAAWVWSRNSALILCWHMCFNEFGFQRDFDTAVLPVIDQWIEEADICDEAVATAAGGSEKRYECNGWDTAENGPKAGLAAILATCDGWICERGDGAIIPKVGKFRETYVEILDEEDIVGHNIQYDVLFEDEVNRLIPKFTYPDNDYTTTSTDYFEDLPAQLLSGRVLAQEAEYKWCHNWRQARRLGKRDWLKIQQKIRGSLDIRLSGINAAYSRWIRLNTPTRFPKLHGLLIENRKATIALTQGGFTLDFALHPENIDAWTPATDEGQVPAIAYAPNEEGIVKPTVYSIVPVSSGSSVFLRVALVDPEDTSLTARVRYRVSASNGGTAGAWVKQAFSGIVASGGYLTIDTSPVPGDIILDVQTSFTDNDNDGNWTTTIEIRTTVNTTAPAAVTGVSVTPGAGQVIYSWTAPNDANYAGARIYYNSVNSFSTASAFSPPIYGAAGAAFEVTKTLSAGTWYSWIVPFNASNISGPSTATGSFAVS</sequence>
<protein>
    <recommendedName>
        <fullName evidence="3">Phage tail fiber protein</fullName>
    </recommendedName>
</protein>
<dbReference type="EMBL" id="JABFCY010000014">
    <property type="protein sequence ID" value="NNU62422.1"/>
    <property type="molecule type" value="Genomic_DNA"/>
</dbReference>
<evidence type="ECO:0000313" key="2">
    <source>
        <dbReference type="Proteomes" id="UP000574931"/>
    </source>
</evidence>
<gene>
    <name evidence="1" type="ORF">HKX02_19495</name>
</gene>
<organism evidence="1 2">
    <name type="scientific">Ochrobactrum soli</name>
    <dbReference type="NCBI Taxonomy" id="2448455"/>
    <lineage>
        <taxon>Bacteria</taxon>
        <taxon>Pseudomonadati</taxon>
        <taxon>Pseudomonadota</taxon>
        <taxon>Alphaproteobacteria</taxon>
        <taxon>Hyphomicrobiales</taxon>
        <taxon>Brucellaceae</taxon>
        <taxon>Brucella/Ochrobactrum group</taxon>
        <taxon>Ochrobactrum</taxon>
    </lineage>
</organism>
<dbReference type="AlphaFoldDB" id="A0A849KZG4"/>
<evidence type="ECO:0000313" key="1">
    <source>
        <dbReference type="EMBL" id="NNU62422.1"/>
    </source>
</evidence>